<dbReference type="GO" id="GO:0006950">
    <property type="term" value="P:response to stress"/>
    <property type="evidence" value="ECO:0007669"/>
    <property type="project" value="UniProtKB-ARBA"/>
</dbReference>
<dbReference type="RefSeq" id="WP_170039300.1">
    <property type="nucleotide sequence ID" value="NZ_JABDTL010000002.1"/>
</dbReference>
<comment type="caution">
    <text evidence="3">The sequence shown here is derived from an EMBL/GenBank/DDBJ whole genome shotgun (WGS) entry which is preliminary data.</text>
</comment>
<dbReference type="InterPro" id="IPR006640">
    <property type="entry name" value="SprT-like_domain"/>
</dbReference>
<dbReference type="Proteomes" id="UP000582837">
    <property type="component" value="Unassembled WGS sequence"/>
</dbReference>
<dbReference type="EMBL" id="JACHIA010000001">
    <property type="protein sequence ID" value="MBB6068416.1"/>
    <property type="molecule type" value="Genomic_DNA"/>
</dbReference>
<reference evidence="3 4" key="1">
    <citation type="submission" date="2020-08" db="EMBL/GenBank/DDBJ databases">
        <title>Genomic Encyclopedia of Type Strains, Phase IV (KMG-IV): sequencing the most valuable type-strain genomes for metagenomic binning, comparative biology and taxonomic classification.</title>
        <authorList>
            <person name="Goeker M."/>
        </authorList>
    </citation>
    <scope>NUCLEOTIDE SEQUENCE [LARGE SCALE GENOMIC DNA]</scope>
    <source>
        <strain evidence="3 4">DSM 29007</strain>
    </source>
</reference>
<evidence type="ECO:0000256" key="1">
    <source>
        <dbReference type="SAM" id="MobiDB-lite"/>
    </source>
</evidence>
<feature type="compositionally biased region" description="Basic and acidic residues" evidence="1">
    <location>
        <begin position="69"/>
        <end position="78"/>
    </location>
</feature>
<evidence type="ECO:0000259" key="2">
    <source>
        <dbReference type="Pfam" id="PF10263"/>
    </source>
</evidence>
<sequence>MSLLDEVLDLFGWAPPPRAQPKSSPAPKPPSAAPVPPAPRPAPAPAAASGRPSAAPAPSVEPKPKPRQKREPARKPEPRITPGAAAVPQGRSVAETLAVVARVAPQFASLVFTRNRRVMASVADRGRALRLNVAFSAAPDDVLVAVGRLFTARDTRTRNRARDAVRRFIAAIPGEGAPARTRTRSVAPADAAHIARLQAEFDRVNDAYFGGELPRVPLYLSGQMRRRNGHFSSSPLEIVISRRLCTHAAPAESEATMRHEMIHLWQHAQGGKPDHGGEFRAWARKLDVHPRATRPVKWLKGGE</sequence>
<gene>
    <name evidence="3" type="ORF">HNQ61_000027</name>
</gene>
<name>A0A841GW75_9BACT</name>
<dbReference type="AlphaFoldDB" id="A0A841GW75"/>
<keyword evidence="4" id="KW-1185">Reference proteome</keyword>
<protein>
    <recommendedName>
        <fullName evidence="2">SprT-like domain-containing protein</fullName>
    </recommendedName>
</protein>
<feature type="domain" description="SprT-like" evidence="2">
    <location>
        <begin position="198"/>
        <end position="289"/>
    </location>
</feature>
<feature type="compositionally biased region" description="Low complexity" evidence="1">
    <location>
        <begin position="45"/>
        <end position="58"/>
    </location>
</feature>
<evidence type="ECO:0000313" key="4">
    <source>
        <dbReference type="Proteomes" id="UP000582837"/>
    </source>
</evidence>
<accession>A0A841GW75</accession>
<proteinExistence type="predicted"/>
<evidence type="ECO:0000313" key="3">
    <source>
        <dbReference type="EMBL" id="MBB6068416.1"/>
    </source>
</evidence>
<organism evidence="3 4">
    <name type="scientific">Longimicrobium terrae</name>
    <dbReference type="NCBI Taxonomy" id="1639882"/>
    <lineage>
        <taxon>Bacteria</taxon>
        <taxon>Pseudomonadati</taxon>
        <taxon>Gemmatimonadota</taxon>
        <taxon>Longimicrobiia</taxon>
        <taxon>Longimicrobiales</taxon>
        <taxon>Longimicrobiaceae</taxon>
        <taxon>Longimicrobium</taxon>
    </lineage>
</organism>
<feature type="compositionally biased region" description="Pro residues" evidence="1">
    <location>
        <begin position="14"/>
        <end position="44"/>
    </location>
</feature>
<feature type="region of interest" description="Disordered" evidence="1">
    <location>
        <begin position="1"/>
        <end position="89"/>
    </location>
</feature>
<dbReference type="Pfam" id="PF10263">
    <property type="entry name" value="SprT-like"/>
    <property type="match status" value="1"/>
</dbReference>